<accession>A0A261XVA2</accession>
<dbReference type="SUPFAM" id="SSF51011">
    <property type="entry name" value="Glycosyl hydrolase domain"/>
    <property type="match status" value="1"/>
</dbReference>
<dbReference type="InterPro" id="IPR008979">
    <property type="entry name" value="Galactose-bd-like_sf"/>
</dbReference>
<evidence type="ECO:0000313" key="12">
    <source>
        <dbReference type="Proteomes" id="UP000242875"/>
    </source>
</evidence>
<dbReference type="SMART" id="SM01029">
    <property type="entry name" value="BetaGal_dom2"/>
    <property type="match status" value="1"/>
</dbReference>
<evidence type="ECO:0000259" key="10">
    <source>
        <dbReference type="SMART" id="SM01029"/>
    </source>
</evidence>
<dbReference type="InterPro" id="IPR001944">
    <property type="entry name" value="Glycoside_Hdrlase_35"/>
</dbReference>
<proteinExistence type="inferred from homology"/>
<dbReference type="InterPro" id="IPR036833">
    <property type="entry name" value="BetaGal_dom3_sf"/>
</dbReference>
<dbReference type="SUPFAM" id="SSF117100">
    <property type="entry name" value="Beta-galactosidase LacA, domain 3"/>
    <property type="match status" value="1"/>
</dbReference>
<feature type="region of interest" description="Disordered" evidence="9">
    <location>
        <begin position="1"/>
        <end position="35"/>
    </location>
</feature>
<dbReference type="SUPFAM" id="SSF49785">
    <property type="entry name" value="Galactose-binding domain-like"/>
    <property type="match status" value="2"/>
</dbReference>
<dbReference type="PRINTS" id="PR00742">
    <property type="entry name" value="GLHYDRLASE35"/>
</dbReference>
<dbReference type="InterPro" id="IPR017853">
    <property type="entry name" value="GH"/>
</dbReference>
<dbReference type="InterPro" id="IPR031330">
    <property type="entry name" value="Gly_Hdrlase_35_cat"/>
</dbReference>
<dbReference type="SUPFAM" id="SSF51445">
    <property type="entry name" value="(Trans)glycosidases"/>
    <property type="match status" value="1"/>
</dbReference>
<dbReference type="InterPro" id="IPR037110">
    <property type="entry name" value="Betagal_dom2_sf"/>
</dbReference>
<evidence type="ECO:0000256" key="6">
    <source>
        <dbReference type="ARBA" id="ARBA00023180"/>
    </source>
</evidence>
<evidence type="ECO:0000256" key="3">
    <source>
        <dbReference type="ARBA" id="ARBA00012756"/>
    </source>
</evidence>
<keyword evidence="4" id="KW-0732">Signal</keyword>
<keyword evidence="5" id="KW-0378">Hydrolase</keyword>
<dbReference type="AlphaFoldDB" id="A0A261XVA2"/>
<evidence type="ECO:0000256" key="4">
    <source>
        <dbReference type="ARBA" id="ARBA00022729"/>
    </source>
</evidence>
<evidence type="ECO:0000256" key="7">
    <source>
        <dbReference type="ARBA" id="ARBA00023295"/>
    </source>
</evidence>
<feature type="non-terminal residue" evidence="11">
    <location>
        <position position="1137"/>
    </location>
</feature>
<gene>
    <name evidence="11" type="ORF">BZG36_04824</name>
</gene>
<dbReference type="GO" id="GO:0004565">
    <property type="term" value="F:beta-galactosidase activity"/>
    <property type="evidence" value="ECO:0007669"/>
    <property type="project" value="UniProtKB-EC"/>
</dbReference>
<dbReference type="InterPro" id="IPR025972">
    <property type="entry name" value="BetaGal_dom3"/>
</dbReference>
<keyword evidence="6" id="KW-0325">Glycoprotein</keyword>
<keyword evidence="7" id="KW-0326">Glycosidase</keyword>
<name>A0A261XVA2_9FUNG</name>
<dbReference type="Gene3D" id="3.20.20.80">
    <property type="entry name" value="Glycosidases"/>
    <property type="match status" value="1"/>
</dbReference>
<dbReference type="Pfam" id="PF10435">
    <property type="entry name" value="BetaGal_dom2"/>
    <property type="match status" value="1"/>
</dbReference>
<evidence type="ECO:0000256" key="9">
    <source>
        <dbReference type="SAM" id="MobiDB-lite"/>
    </source>
</evidence>
<reference evidence="11 12" key="1">
    <citation type="journal article" date="2017" name="Mycologia">
        <title>Bifiguratus adelaidae, gen. et sp. nov., a new member of Mucoromycotina in endophytic and soil-dwelling habitats.</title>
        <authorList>
            <person name="Torres-Cruz T.J."/>
            <person name="Billingsley Tobias T.L."/>
            <person name="Almatruk M."/>
            <person name="Hesse C."/>
            <person name="Kuske C.R."/>
            <person name="Desiro A."/>
            <person name="Benucci G.M."/>
            <person name="Bonito G."/>
            <person name="Stajich J.E."/>
            <person name="Dunlap C."/>
            <person name="Arnold A.E."/>
            <person name="Porras-Alfaro A."/>
        </authorList>
    </citation>
    <scope>NUCLEOTIDE SEQUENCE [LARGE SCALE GENOMIC DNA]</scope>
    <source>
        <strain evidence="11 12">AZ0501</strain>
    </source>
</reference>
<dbReference type="Pfam" id="PF13364">
    <property type="entry name" value="BetaGal_ABD2"/>
    <property type="match status" value="1"/>
</dbReference>
<dbReference type="PANTHER" id="PTHR23421">
    <property type="entry name" value="BETA-GALACTOSIDASE RELATED"/>
    <property type="match status" value="1"/>
</dbReference>
<protein>
    <recommendedName>
        <fullName evidence="3">beta-galactosidase</fullName>
        <ecNumber evidence="3">3.2.1.23</ecNumber>
    </recommendedName>
</protein>
<sequence>MEILLPSLDTQMEDHDNSESNSADGSERPDLPDLPSYTDWFNRPIKLSRLTLSKLCRKQQMKLKASQRVIFSERETLSTTEKLLRTDEDSDSQHLVMDLESDRNSDVDMEAEIRAEMKAAALDAVAEANDIAAAIATLNGANGASVQHLNSRSIPATSSNNTGPVTWDKYSPQINGERLFHFSGEFHYYRLPSPSLWLDVLEKMSAAGFTAASIYFNWGYHSAKSSVYDFTGVRDLQKLFQIASEAGIYVTSRAGPYINAEDDGGGFPGCYTEAWEQWLSAIDPYLVAAQITKGGPIILNQVENELGGGQQNYMQSLEYKFREDGLTIPFTFNDVNQGGRYATGTGSVDIYGSDSYPLGFNCANPTRWPSSVPTGFRSFYSRLNLNEPYFLAEYQGGSFDPWGGVGYATCGQLTNEQFAKVYYKNNYAQGITMQSLYITYGGTSWGALAAPVVYTSYDYGAAISEPRTLTAKYYELKLQATFLNTAKPILTTEYFAGNTSNSAIVDSVLQSVGSSNAQFHVLRQSTTSSTAKQTFTVTVNITEGDFTIPNCPILPTGYNTSYHRILYSTSELFSHSVVGSREVAVVYAYQGEYGEIALGGFTAKSKVQAQAYSGNITSNATDTSIQINYQHSGVIPVVVSAHGVPDLLLYVADYYHAALFWAPEVSPGNRVFVYGPWLVRNATLSGSDLYLRGGVNETTSIEVAAPELVKSVYWNGELIRTKKTHYKTLTGTISGPQSMTLPDLATAQWRYGWASPESVPTFNDSAWTVCNNNSVDPINSILDADTYGYHSGTGASNTNYFNFTSIDNSTNVVSLLVFTTGHDESEGGNFYNYRGLGSAHLIGSQNKITWKVQGNNGGEDILDTVRGPLNEGGLYGERAGWHMPGFPIPSDWPTVTLPYNFATPQVVWFITTFDLNVPKGVDQPIGVQVTDSSRKPYRALLFLNGWQFGRYANDLGPQTLFYVPEGILNYAGNNTIVVVVMSLDSSAVIAPKITLSTIDITTTDIAVSLVDSPAYTPRAGYGSGTIPSKPPAPSPIPTAQNSTAAGCPYTGIVDISLTYTITVGGVNGCGTVYNYLSGYICDNTYPYGQNGVDFWSADDGSGRQRWNFVEVPGKVNTYNVIVNGRAGCNTTYLSSVP</sequence>
<evidence type="ECO:0000256" key="8">
    <source>
        <dbReference type="RuleBase" id="RU003679"/>
    </source>
</evidence>
<evidence type="ECO:0000256" key="2">
    <source>
        <dbReference type="ARBA" id="ARBA00009809"/>
    </source>
</evidence>
<dbReference type="Gene3D" id="2.60.390.10">
    <property type="entry name" value="Beta-galactosidase, domain 3"/>
    <property type="match status" value="1"/>
</dbReference>
<feature type="domain" description="Beta-galactosidase" evidence="10">
    <location>
        <begin position="488"/>
        <end position="660"/>
    </location>
</feature>
<dbReference type="Pfam" id="PF13363">
    <property type="entry name" value="BetaGal_dom3"/>
    <property type="match status" value="1"/>
</dbReference>
<evidence type="ECO:0000313" key="11">
    <source>
        <dbReference type="EMBL" id="OZJ02289.1"/>
    </source>
</evidence>
<dbReference type="Gene3D" id="2.102.20.10">
    <property type="entry name" value="Beta-galactosidase, domain 2"/>
    <property type="match status" value="1"/>
</dbReference>
<dbReference type="InterPro" id="IPR018954">
    <property type="entry name" value="Betagal_dom2"/>
</dbReference>
<comment type="catalytic activity">
    <reaction evidence="1">
        <text>Hydrolysis of terminal non-reducing beta-D-galactose residues in beta-D-galactosides.</text>
        <dbReference type="EC" id="3.2.1.23"/>
    </reaction>
</comment>
<dbReference type="Proteomes" id="UP000242875">
    <property type="component" value="Unassembled WGS sequence"/>
</dbReference>
<keyword evidence="12" id="KW-1185">Reference proteome</keyword>
<dbReference type="EC" id="3.2.1.23" evidence="3"/>
<dbReference type="EMBL" id="MVBO01000168">
    <property type="protein sequence ID" value="OZJ02289.1"/>
    <property type="molecule type" value="Genomic_DNA"/>
</dbReference>
<comment type="similarity">
    <text evidence="2 8">Belongs to the glycosyl hydrolase 35 family.</text>
</comment>
<organism evidence="11 12">
    <name type="scientific">Bifiguratus adelaidae</name>
    <dbReference type="NCBI Taxonomy" id="1938954"/>
    <lineage>
        <taxon>Eukaryota</taxon>
        <taxon>Fungi</taxon>
        <taxon>Fungi incertae sedis</taxon>
        <taxon>Mucoromycota</taxon>
        <taxon>Mucoromycotina</taxon>
        <taxon>Endogonomycetes</taxon>
        <taxon>Endogonales</taxon>
        <taxon>Endogonales incertae sedis</taxon>
        <taxon>Bifiguratus</taxon>
    </lineage>
</organism>
<dbReference type="GO" id="GO:0005975">
    <property type="term" value="P:carbohydrate metabolic process"/>
    <property type="evidence" value="ECO:0007669"/>
    <property type="project" value="InterPro"/>
</dbReference>
<dbReference type="OrthoDB" id="1657402at2759"/>
<comment type="caution">
    <text evidence="11">The sequence shown here is derived from an EMBL/GenBank/DDBJ whole genome shotgun (WGS) entry which is preliminary data.</text>
</comment>
<dbReference type="InterPro" id="IPR025300">
    <property type="entry name" value="BetaGal_jelly_roll_dom"/>
</dbReference>
<evidence type="ECO:0000256" key="1">
    <source>
        <dbReference type="ARBA" id="ARBA00001412"/>
    </source>
</evidence>
<evidence type="ECO:0000256" key="5">
    <source>
        <dbReference type="ARBA" id="ARBA00022801"/>
    </source>
</evidence>
<dbReference type="Pfam" id="PF01301">
    <property type="entry name" value="Glyco_hydro_35"/>
    <property type="match status" value="1"/>
</dbReference>
<dbReference type="Gene3D" id="2.60.120.260">
    <property type="entry name" value="Galactose-binding domain-like"/>
    <property type="match status" value="1"/>
</dbReference>